<dbReference type="PANTHER" id="PTHR45033">
    <property type="match status" value="1"/>
</dbReference>
<keyword evidence="4" id="KW-1185">Reference proteome</keyword>
<dbReference type="Proteomes" id="UP001501563">
    <property type="component" value="Unassembled WGS sequence"/>
</dbReference>
<dbReference type="SMART" id="SM00829">
    <property type="entry name" value="PKS_ER"/>
    <property type="match status" value="1"/>
</dbReference>
<dbReference type="EMBL" id="BAAAZA010000007">
    <property type="protein sequence ID" value="GAA3864626.1"/>
    <property type="molecule type" value="Genomic_DNA"/>
</dbReference>
<dbReference type="InterPro" id="IPR052711">
    <property type="entry name" value="Zinc_ADH-like"/>
</dbReference>
<dbReference type="RefSeq" id="WP_345548693.1">
    <property type="nucleotide sequence ID" value="NZ_BAAAZA010000007.1"/>
</dbReference>
<name>A0ABP7K3Q9_9ACTN</name>
<evidence type="ECO:0000313" key="4">
    <source>
        <dbReference type="Proteomes" id="UP001501563"/>
    </source>
</evidence>
<dbReference type="InterPro" id="IPR020843">
    <property type="entry name" value="ER"/>
</dbReference>
<dbReference type="SUPFAM" id="SSF50129">
    <property type="entry name" value="GroES-like"/>
    <property type="match status" value="1"/>
</dbReference>
<dbReference type="InterPro" id="IPR011032">
    <property type="entry name" value="GroES-like_sf"/>
</dbReference>
<evidence type="ECO:0000259" key="2">
    <source>
        <dbReference type="SMART" id="SM00829"/>
    </source>
</evidence>
<organism evidence="3 4">
    <name type="scientific">Streptomyces lannensis</name>
    <dbReference type="NCBI Taxonomy" id="766498"/>
    <lineage>
        <taxon>Bacteria</taxon>
        <taxon>Bacillati</taxon>
        <taxon>Actinomycetota</taxon>
        <taxon>Actinomycetes</taxon>
        <taxon>Kitasatosporales</taxon>
        <taxon>Streptomycetaceae</taxon>
        <taxon>Streptomyces</taxon>
    </lineage>
</organism>
<comment type="caution">
    <text evidence="3">The sequence shown here is derived from an EMBL/GenBank/DDBJ whole genome shotgun (WGS) entry which is preliminary data.</text>
</comment>
<gene>
    <name evidence="3" type="ORF">GCM10022207_31160</name>
</gene>
<evidence type="ECO:0000313" key="3">
    <source>
        <dbReference type="EMBL" id="GAA3864626.1"/>
    </source>
</evidence>
<dbReference type="Pfam" id="PF00107">
    <property type="entry name" value="ADH_zinc_N"/>
    <property type="match status" value="1"/>
</dbReference>
<dbReference type="Gene3D" id="3.90.180.10">
    <property type="entry name" value="Medium-chain alcohol dehydrogenases, catalytic domain"/>
    <property type="match status" value="1"/>
</dbReference>
<dbReference type="InterPro" id="IPR013154">
    <property type="entry name" value="ADH-like_N"/>
</dbReference>
<evidence type="ECO:0000256" key="1">
    <source>
        <dbReference type="SAM" id="MobiDB-lite"/>
    </source>
</evidence>
<proteinExistence type="predicted"/>
<dbReference type="SUPFAM" id="SSF51735">
    <property type="entry name" value="NAD(P)-binding Rossmann-fold domains"/>
    <property type="match status" value="1"/>
</dbReference>
<reference evidence="4" key="1">
    <citation type="journal article" date="2019" name="Int. J. Syst. Evol. Microbiol.">
        <title>The Global Catalogue of Microorganisms (GCM) 10K type strain sequencing project: providing services to taxonomists for standard genome sequencing and annotation.</title>
        <authorList>
            <consortium name="The Broad Institute Genomics Platform"/>
            <consortium name="The Broad Institute Genome Sequencing Center for Infectious Disease"/>
            <person name="Wu L."/>
            <person name="Ma J."/>
        </authorList>
    </citation>
    <scope>NUCLEOTIDE SEQUENCE [LARGE SCALE GENOMIC DNA]</scope>
    <source>
        <strain evidence="4">JCM 16578</strain>
    </source>
</reference>
<dbReference type="Gene3D" id="3.40.50.720">
    <property type="entry name" value="NAD(P)-binding Rossmann-like Domain"/>
    <property type="match status" value="1"/>
</dbReference>
<dbReference type="CDD" id="cd08276">
    <property type="entry name" value="MDR7"/>
    <property type="match status" value="1"/>
</dbReference>
<dbReference type="PANTHER" id="PTHR45033:SF2">
    <property type="entry name" value="ZINC-TYPE ALCOHOL DEHYDROGENASE-LIKE PROTEIN C1773.06C"/>
    <property type="match status" value="1"/>
</dbReference>
<feature type="region of interest" description="Disordered" evidence="1">
    <location>
        <begin position="350"/>
        <end position="387"/>
    </location>
</feature>
<protein>
    <submittedName>
        <fullName evidence="3">NAD(P)-dependent alcohol dehydrogenase</fullName>
    </submittedName>
</protein>
<accession>A0ABP7K3Q9</accession>
<feature type="domain" description="Enoyl reductase (ER)" evidence="2">
    <location>
        <begin position="17"/>
        <end position="339"/>
    </location>
</feature>
<sequence>MSVLPTAVRSYHARSGGGIEGLSLREHAPRTPGRGEVAVPVRAASLGFRELLVLRGQYVLPVKPDVVPVSDGAGEVVAVGPDVERVRPGDRVAAALFPRWLDGPLQPHCLPQLGGSLDGMLTELAVLPEEALVSVPDHLSYAEAATLPCAAVTAWNALTGDGRGVRRGQTALTTGSGGVSLFTVQFAELLGAKVIATTGRADKEQRLRDLGADEVVNYHDKPNWHTAVRELTGGRGVDRVVDTAGTLEQSLKSLAMDGHVAFVGSMSGGLRPIEPRLLFGVAATVPAVAVGSRAQFTRMNEAISAHRLRPVVDRVFPFDEAVAAYRYYESATPFGKVVIGIGQPAGVGDVTVPHDRSPGVESGTAHPRNTAVPSSNIRPGAPGPVGA</sequence>
<dbReference type="InterPro" id="IPR036291">
    <property type="entry name" value="NAD(P)-bd_dom_sf"/>
</dbReference>
<dbReference type="Pfam" id="PF08240">
    <property type="entry name" value="ADH_N"/>
    <property type="match status" value="1"/>
</dbReference>
<dbReference type="InterPro" id="IPR013149">
    <property type="entry name" value="ADH-like_C"/>
</dbReference>